<evidence type="ECO:0000313" key="2">
    <source>
        <dbReference type="Proteomes" id="UP000324222"/>
    </source>
</evidence>
<organism evidence="1 2">
    <name type="scientific">Portunus trituberculatus</name>
    <name type="common">Swimming crab</name>
    <name type="synonym">Neptunus trituberculatus</name>
    <dbReference type="NCBI Taxonomy" id="210409"/>
    <lineage>
        <taxon>Eukaryota</taxon>
        <taxon>Metazoa</taxon>
        <taxon>Ecdysozoa</taxon>
        <taxon>Arthropoda</taxon>
        <taxon>Crustacea</taxon>
        <taxon>Multicrustacea</taxon>
        <taxon>Malacostraca</taxon>
        <taxon>Eumalacostraca</taxon>
        <taxon>Eucarida</taxon>
        <taxon>Decapoda</taxon>
        <taxon>Pleocyemata</taxon>
        <taxon>Brachyura</taxon>
        <taxon>Eubrachyura</taxon>
        <taxon>Portunoidea</taxon>
        <taxon>Portunidae</taxon>
        <taxon>Portuninae</taxon>
        <taxon>Portunus</taxon>
    </lineage>
</organism>
<gene>
    <name evidence="1" type="ORF">E2C01_056694</name>
</gene>
<name>A0A5B7GZU5_PORTR</name>
<dbReference type="Proteomes" id="UP000324222">
    <property type="component" value="Unassembled WGS sequence"/>
</dbReference>
<proteinExistence type="predicted"/>
<reference evidence="1 2" key="1">
    <citation type="submission" date="2019-05" db="EMBL/GenBank/DDBJ databases">
        <title>Another draft genome of Portunus trituberculatus and its Hox gene families provides insights of decapod evolution.</title>
        <authorList>
            <person name="Jeong J.-H."/>
            <person name="Song I."/>
            <person name="Kim S."/>
            <person name="Choi T."/>
            <person name="Kim D."/>
            <person name="Ryu S."/>
            <person name="Kim W."/>
        </authorList>
    </citation>
    <scope>NUCLEOTIDE SEQUENCE [LARGE SCALE GENOMIC DNA]</scope>
    <source>
        <tissue evidence="1">Muscle</tissue>
    </source>
</reference>
<sequence>MILIRIRNIPELLFHLPRHVRCKATHGTDGGRSIWHEEQGAEAILTTQHTDLHAHYYSVGHVAEALRGNPGQMIDRLT</sequence>
<evidence type="ECO:0000313" key="1">
    <source>
        <dbReference type="EMBL" id="MPC62607.1"/>
    </source>
</evidence>
<accession>A0A5B7GZU5</accession>
<protein>
    <submittedName>
        <fullName evidence="1">Uncharacterized protein</fullName>
    </submittedName>
</protein>
<dbReference type="EMBL" id="VSRR010019858">
    <property type="protein sequence ID" value="MPC62607.1"/>
    <property type="molecule type" value="Genomic_DNA"/>
</dbReference>
<keyword evidence="2" id="KW-1185">Reference proteome</keyword>
<comment type="caution">
    <text evidence="1">The sequence shown here is derived from an EMBL/GenBank/DDBJ whole genome shotgun (WGS) entry which is preliminary data.</text>
</comment>
<dbReference type="AlphaFoldDB" id="A0A5B7GZU5"/>